<gene>
    <name evidence="1" type="ORF">Dsi01nite_028190</name>
</gene>
<keyword evidence="2" id="KW-1185">Reference proteome</keyword>
<reference evidence="1" key="1">
    <citation type="submission" date="2021-01" db="EMBL/GenBank/DDBJ databases">
        <title>Whole genome shotgun sequence of Dactylosporangium siamense NBRC 106093.</title>
        <authorList>
            <person name="Komaki H."/>
            <person name="Tamura T."/>
        </authorList>
    </citation>
    <scope>NUCLEOTIDE SEQUENCE</scope>
    <source>
        <strain evidence="1">NBRC 106093</strain>
    </source>
</reference>
<dbReference type="RefSeq" id="WP_203846596.1">
    <property type="nucleotide sequence ID" value="NZ_BAAAVW010000007.1"/>
</dbReference>
<dbReference type="EMBL" id="BONQ01000044">
    <property type="protein sequence ID" value="GIG44778.1"/>
    <property type="molecule type" value="Genomic_DNA"/>
</dbReference>
<comment type="caution">
    <text evidence="1">The sequence shown here is derived from an EMBL/GenBank/DDBJ whole genome shotgun (WGS) entry which is preliminary data.</text>
</comment>
<protein>
    <recommendedName>
        <fullName evidence="3">Polyketide cyclase</fullName>
    </recommendedName>
</protein>
<evidence type="ECO:0000313" key="1">
    <source>
        <dbReference type="EMBL" id="GIG44778.1"/>
    </source>
</evidence>
<evidence type="ECO:0008006" key="3">
    <source>
        <dbReference type="Google" id="ProtNLM"/>
    </source>
</evidence>
<organism evidence="1 2">
    <name type="scientific">Dactylosporangium siamense</name>
    <dbReference type="NCBI Taxonomy" id="685454"/>
    <lineage>
        <taxon>Bacteria</taxon>
        <taxon>Bacillati</taxon>
        <taxon>Actinomycetota</taxon>
        <taxon>Actinomycetes</taxon>
        <taxon>Micromonosporales</taxon>
        <taxon>Micromonosporaceae</taxon>
        <taxon>Dactylosporangium</taxon>
    </lineage>
</organism>
<dbReference type="InterPro" id="IPR019587">
    <property type="entry name" value="Polyketide_cyclase/dehydratase"/>
</dbReference>
<dbReference type="AlphaFoldDB" id="A0A919PMH2"/>
<dbReference type="SUPFAM" id="SSF55961">
    <property type="entry name" value="Bet v1-like"/>
    <property type="match status" value="1"/>
</dbReference>
<dbReference type="Pfam" id="PF10604">
    <property type="entry name" value="Polyketide_cyc2"/>
    <property type="match status" value="1"/>
</dbReference>
<evidence type="ECO:0000313" key="2">
    <source>
        <dbReference type="Proteomes" id="UP000660611"/>
    </source>
</evidence>
<sequence length="141" mass="14895">MAIDFSERVPIGAPAEVVGRIMCDVARWPRWTASVSTVERSGTGPLAVGETVVVKQPKLSPSTWTVTKVGPTGFEWTSRSAGISNVAGHWATDAGDGTCVAELTLSFAGPLARPALLFYSGLVRRYMAMEGAGLRAEVTRG</sequence>
<dbReference type="InterPro" id="IPR023393">
    <property type="entry name" value="START-like_dom_sf"/>
</dbReference>
<dbReference type="Gene3D" id="3.30.530.20">
    <property type="match status" value="1"/>
</dbReference>
<accession>A0A919PMH2</accession>
<dbReference type="Proteomes" id="UP000660611">
    <property type="component" value="Unassembled WGS sequence"/>
</dbReference>
<proteinExistence type="predicted"/>
<name>A0A919PMH2_9ACTN</name>